<dbReference type="Gene3D" id="3.40.50.300">
    <property type="entry name" value="P-loop containing nucleotide triphosphate hydrolases"/>
    <property type="match status" value="1"/>
</dbReference>
<accession>A0AAN6WV95</accession>
<proteinExistence type="predicted"/>
<dbReference type="AlphaFoldDB" id="A0AAN6WV95"/>
<dbReference type="InterPro" id="IPR027417">
    <property type="entry name" value="P-loop_NTPase"/>
</dbReference>
<gene>
    <name evidence="2" type="ORF">QBC35DRAFT_550016</name>
</gene>
<dbReference type="EMBL" id="MU864390">
    <property type="protein sequence ID" value="KAK4188278.1"/>
    <property type="molecule type" value="Genomic_DNA"/>
</dbReference>
<sequence>MDHRRGERLTIRILILGAEGVGKKSLESHFTATRYPTTISRQHLGLSPPPSPTLSLQTTLFNSGTTSSRSRSASSTAANLGSVLESDHGDVTPNEKPLPPLPSSSSGRPQSFLVETTTLSSADLLNSRELANHDAVLFVYDITNRTSFAAISTLYHPAVIASQKKSTTGTVCTMTSSIFRTKFHLHNASSTSCCEDWKPVMAIIGNNSDLDGDASSFLNDYDSDYASNYDSYDSESDDDSILQAKEAISILHR</sequence>
<evidence type="ECO:0000256" key="1">
    <source>
        <dbReference type="SAM" id="MobiDB-lite"/>
    </source>
</evidence>
<reference evidence="2" key="2">
    <citation type="submission" date="2023-05" db="EMBL/GenBank/DDBJ databases">
        <authorList>
            <consortium name="Lawrence Berkeley National Laboratory"/>
            <person name="Steindorff A."/>
            <person name="Hensen N."/>
            <person name="Bonometti L."/>
            <person name="Westerberg I."/>
            <person name="Brannstrom I.O."/>
            <person name="Guillou S."/>
            <person name="Cros-Aarteil S."/>
            <person name="Calhoun S."/>
            <person name="Haridas S."/>
            <person name="Kuo A."/>
            <person name="Mondo S."/>
            <person name="Pangilinan J."/>
            <person name="Riley R."/>
            <person name="Labutti K."/>
            <person name="Andreopoulos B."/>
            <person name="Lipzen A."/>
            <person name="Chen C."/>
            <person name="Yanf M."/>
            <person name="Daum C."/>
            <person name="Ng V."/>
            <person name="Clum A."/>
            <person name="Ohm R."/>
            <person name="Martin F."/>
            <person name="Silar P."/>
            <person name="Natvig D."/>
            <person name="Lalanne C."/>
            <person name="Gautier V."/>
            <person name="Ament-Velasquez S.L."/>
            <person name="Kruys A."/>
            <person name="Hutchinson M.I."/>
            <person name="Powell A.J."/>
            <person name="Barry K."/>
            <person name="Miller A.N."/>
            <person name="Grigoriev I.V."/>
            <person name="Debuchy R."/>
            <person name="Gladieux P."/>
            <person name="Thoren M.H."/>
            <person name="Johannesson H."/>
        </authorList>
    </citation>
    <scope>NUCLEOTIDE SEQUENCE</scope>
    <source>
        <strain evidence="2">PSN309</strain>
    </source>
</reference>
<evidence type="ECO:0000313" key="2">
    <source>
        <dbReference type="EMBL" id="KAK4188278.1"/>
    </source>
</evidence>
<protein>
    <submittedName>
        <fullName evidence="2">Uncharacterized protein</fullName>
    </submittedName>
</protein>
<reference evidence="2" key="1">
    <citation type="journal article" date="2023" name="Mol. Phylogenet. Evol.">
        <title>Genome-scale phylogeny and comparative genomics of the fungal order Sordariales.</title>
        <authorList>
            <person name="Hensen N."/>
            <person name="Bonometti L."/>
            <person name="Westerberg I."/>
            <person name="Brannstrom I.O."/>
            <person name="Guillou S."/>
            <person name="Cros-Aarteil S."/>
            <person name="Calhoun S."/>
            <person name="Haridas S."/>
            <person name="Kuo A."/>
            <person name="Mondo S."/>
            <person name="Pangilinan J."/>
            <person name="Riley R."/>
            <person name="LaButti K."/>
            <person name="Andreopoulos B."/>
            <person name="Lipzen A."/>
            <person name="Chen C."/>
            <person name="Yan M."/>
            <person name="Daum C."/>
            <person name="Ng V."/>
            <person name="Clum A."/>
            <person name="Steindorff A."/>
            <person name="Ohm R.A."/>
            <person name="Martin F."/>
            <person name="Silar P."/>
            <person name="Natvig D.O."/>
            <person name="Lalanne C."/>
            <person name="Gautier V."/>
            <person name="Ament-Velasquez S.L."/>
            <person name="Kruys A."/>
            <person name="Hutchinson M.I."/>
            <person name="Powell A.J."/>
            <person name="Barry K."/>
            <person name="Miller A.N."/>
            <person name="Grigoriev I.V."/>
            <person name="Debuchy R."/>
            <person name="Gladieux P."/>
            <person name="Hiltunen Thoren M."/>
            <person name="Johannesson H."/>
        </authorList>
    </citation>
    <scope>NUCLEOTIDE SEQUENCE</scope>
    <source>
        <strain evidence="2">PSN309</strain>
    </source>
</reference>
<evidence type="ECO:0000313" key="3">
    <source>
        <dbReference type="Proteomes" id="UP001302126"/>
    </source>
</evidence>
<dbReference type="SUPFAM" id="SSF52540">
    <property type="entry name" value="P-loop containing nucleoside triphosphate hydrolases"/>
    <property type="match status" value="1"/>
</dbReference>
<name>A0AAN6WV95_9PEZI</name>
<keyword evidence="3" id="KW-1185">Reference proteome</keyword>
<organism evidence="2 3">
    <name type="scientific">Podospora australis</name>
    <dbReference type="NCBI Taxonomy" id="1536484"/>
    <lineage>
        <taxon>Eukaryota</taxon>
        <taxon>Fungi</taxon>
        <taxon>Dikarya</taxon>
        <taxon>Ascomycota</taxon>
        <taxon>Pezizomycotina</taxon>
        <taxon>Sordariomycetes</taxon>
        <taxon>Sordariomycetidae</taxon>
        <taxon>Sordariales</taxon>
        <taxon>Podosporaceae</taxon>
        <taxon>Podospora</taxon>
    </lineage>
</organism>
<feature type="region of interest" description="Disordered" evidence="1">
    <location>
        <begin position="83"/>
        <end position="110"/>
    </location>
</feature>
<comment type="caution">
    <text evidence="2">The sequence shown here is derived from an EMBL/GenBank/DDBJ whole genome shotgun (WGS) entry which is preliminary data.</text>
</comment>
<dbReference type="Proteomes" id="UP001302126">
    <property type="component" value="Unassembled WGS sequence"/>
</dbReference>